<evidence type="ECO:0000313" key="1">
    <source>
        <dbReference type="EMBL" id="NUV31969.1"/>
    </source>
</evidence>
<accession>A0A7Y6F4Z5</accession>
<dbReference type="AlphaFoldDB" id="A0A7Y6F4Z5"/>
<organism evidence="1 2">
    <name type="scientific">Streptomyces odorifer</name>
    <dbReference type="NCBI Taxonomy" id="53450"/>
    <lineage>
        <taxon>Bacteria</taxon>
        <taxon>Bacillati</taxon>
        <taxon>Actinomycetota</taxon>
        <taxon>Actinomycetes</taxon>
        <taxon>Kitasatosporales</taxon>
        <taxon>Streptomycetaceae</taxon>
        <taxon>Streptomyces</taxon>
        <taxon>Streptomyces albidoflavus group</taxon>
    </lineage>
</organism>
<dbReference type="InterPro" id="IPR058154">
    <property type="entry name" value="Bxb1_TTP-like"/>
</dbReference>
<dbReference type="EMBL" id="JAANNT010000035">
    <property type="protein sequence ID" value="NUV31969.1"/>
    <property type="molecule type" value="Genomic_DNA"/>
</dbReference>
<protein>
    <recommendedName>
        <fullName evidence="3">Phage tail protein</fullName>
    </recommendedName>
</protein>
<dbReference type="Pfam" id="PF25681">
    <property type="entry name" value="Phage_TTP_17"/>
    <property type="match status" value="1"/>
</dbReference>
<evidence type="ECO:0000313" key="2">
    <source>
        <dbReference type="Proteomes" id="UP000540128"/>
    </source>
</evidence>
<comment type="caution">
    <text evidence="1">The sequence shown here is derived from an EMBL/GenBank/DDBJ whole genome shotgun (WGS) entry which is preliminary data.</text>
</comment>
<gene>
    <name evidence="1" type="ORF">G6W59_27385</name>
</gene>
<name>A0A7Y6F4Z5_9ACTN</name>
<reference evidence="1 2" key="1">
    <citation type="submission" date="2020-03" db="EMBL/GenBank/DDBJ databases">
        <title>Complete genome sequence of sixteen Streptomyces strains facilitates identification of candidate genes involved in plant growth-promotion in grain legumes and cereals.</title>
        <authorList>
            <person name="Gopalakrishnan S."/>
            <person name="Thakur V."/>
            <person name="Saxena R."/>
            <person name="Vadlamudi S."/>
            <person name="Purohit S."/>
            <person name="Kumar V."/>
            <person name="Rathore A."/>
            <person name="Chitikineni A."/>
            <person name="Varshney R.K."/>
        </authorList>
    </citation>
    <scope>NUCLEOTIDE SEQUENCE [LARGE SCALE GENOMIC DNA]</scope>
    <source>
        <strain evidence="1 2">KAI-180</strain>
    </source>
</reference>
<proteinExistence type="predicted"/>
<dbReference type="Proteomes" id="UP000540128">
    <property type="component" value="Unassembled WGS sequence"/>
</dbReference>
<dbReference type="RefSeq" id="WP_191835139.1">
    <property type="nucleotide sequence ID" value="NZ_JAANNT010000035.1"/>
</dbReference>
<keyword evidence="2" id="KW-1185">Reference proteome</keyword>
<evidence type="ECO:0008006" key="3">
    <source>
        <dbReference type="Google" id="ProtNLM"/>
    </source>
</evidence>
<sequence length="186" mass="19633">MATDADNVRVGLNGSVFIAPKGTAAPTDLTAAWPTGWVDLGYLSDDGVSMEYSTDSEDITAWQSLSPVRKVLTSVDMTLGFTAIELKGSTISLYFPGSELTEASEGVTQLSIPAAPTPDERAIGLEWRDGDITNRLIIPRGEVTDRGAITIGRSAAVGLEMTVSAYADSAPEIAVWLSNDPAWVPA</sequence>